<dbReference type="CDD" id="cd12797">
    <property type="entry name" value="M23_peptidase"/>
    <property type="match status" value="1"/>
</dbReference>
<dbReference type="Proteomes" id="UP001154420">
    <property type="component" value="Unassembled WGS sequence"/>
</dbReference>
<keyword evidence="2" id="KW-0472">Membrane</keyword>
<keyword evidence="2" id="KW-1133">Transmembrane helix</keyword>
<dbReference type="InterPro" id="IPR016047">
    <property type="entry name" value="M23ase_b-sheet_dom"/>
</dbReference>
<proteinExistence type="predicted"/>
<dbReference type="GO" id="GO:0004222">
    <property type="term" value="F:metalloendopeptidase activity"/>
    <property type="evidence" value="ECO:0007669"/>
    <property type="project" value="TreeGrafter"/>
</dbReference>
<dbReference type="Pfam" id="PF01551">
    <property type="entry name" value="Peptidase_M23"/>
    <property type="match status" value="1"/>
</dbReference>
<organism evidence="4 5">
    <name type="scientific">Parablautia muri</name>
    <dbReference type="NCBI Taxonomy" id="2320879"/>
    <lineage>
        <taxon>Bacteria</taxon>
        <taxon>Bacillati</taxon>
        <taxon>Bacillota</taxon>
        <taxon>Clostridia</taxon>
        <taxon>Lachnospirales</taxon>
        <taxon>Lachnospiraceae</taxon>
        <taxon>Parablautia</taxon>
    </lineage>
</organism>
<dbReference type="AlphaFoldDB" id="A0A9X5GTC9"/>
<dbReference type="SUPFAM" id="SSF51261">
    <property type="entry name" value="Duplicated hybrid motif"/>
    <property type="match status" value="1"/>
</dbReference>
<dbReference type="PANTHER" id="PTHR21666">
    <property type="entry name" value="PEPTIDASE-RELATED"/>
    <property type="match status" value="1"/>
</dbReference>
<evidence type="ECO:0000256" key="2">
    <source>
        <dbReference type="SAM" id="Phobius"/>
    </source>
</evidence>
<evidence type="ECO:0000259" key="3">
    <source>
        <dbReference type="Pfam" id="PF01551"/>
    </source>
</evidence>
<reference evidence="4" key="1">
    <citation type="submission" date="2018-09" db="EMBL/GenBank/DDBJ databases">
        <title>Murine metabolic-syndrome-specific gut microbial biobank.</title>
        <authorList>
            <person name="Liu C."/>
        </authorList>
    </citation>
    <scope>NUCLEOTIDE SEQUENCE</scope>
    <source>
        <strain evidence="4">D42-62</strain>
    </source>
</reference>
<evidence type="ECO:0000313" key="4">
    <source>
        <dbReference type="EMBL" id="NBJ94913.1"/>
    </source>
</evidence>
<feature type="domain" description="M23ase beta-sheet core" evidence="3">
    <location>
        <begin position="142"/>
        <end position="227"/>
    </location>
</feature>
<name>A0A9X5GTC9_9FIRM</name>
<keyword evidence="2" id="KW-0812">Transmembrane</keyword>
<keyword evidence="5" id="KW-1185">Reference proteome</keyword>
<dbReference type="InterPro" id="IPR050570">
    <property type="entry name" value="Cell_wall_metabolism_enzyme"/>
</dbReference>
<gene>
    <name evidence="4" type="ORF">D5281_20640</name>
</gene>
<dbReference type="InterPro" id="IPR011055">
    <property type="entry name" value="Dup_hybrid_motif"/>
</dbReference>
<dbReference type="OrthoDB" id="9801106at2"/>
<dbReference type="Gene3D" id="2.70.70.10">
    <property type="entry name" value="Glucose Permease (Domain IIA)"/>
    <property type="match status" value="1"/>
</dbReference>
<accession>A0A9X5GTC9</accession>
<feature type="transmembrane region" description="Helical" evidence="2">
    <location>
        <begin position="36"/>
        <end position="54"/>
    </location>
</feature>
<evidence type="ECO:0000256" key="1">
    <source>
        <dbReference type="SAM" id="Coils"/>
    </source>
</evidence>
<sequence length="235" mass="25288">MGESSKRKNQYTLIMVLEKSDGTVKKHTVGQRGMKVAVAILFLLAVGIICKFILDSIAIKDARNEIINQTITINDLTDENEALSALNATLTDKMAVLGETVSQKAEAEDAISQKIMENTLPKGFPLSGPAPMEEAKGEPMVVLTAANGTNVVTSGTGVVVSVETDEMYGTKIVIDHGNGCRSIYRNAGTALVKDGQQIGKGYILFTVGKENQKLGYQIMQNGQFVDPMLFLNMDG</sequence>
<protein>
    <submittedName>
        <fullName evidence="4">M23 family metallopeptidase</fullName>
    </submittedName>
</protein>
<dbReference type="PANTHER" id="PTHR21666:SF270">
    <property type="entry name" value="MUREIN HYDROLASE ACTIVATOR ENVC"/>
    <property type="match status" value="1"/>
</dbReference>
<evidence type="ECO:0000313" key="5">
    <source>
        <dbReference type="Proteomes" id="UP001154420"/>
    </source>
</evidence>
<comment type="caution">
    <text evidence="4">The sequence shown here is derived from an EMBL/GenBank/DDBJ whole genome shotgun (WGS) entry which is preliminary data.</text>
</comment>
<dbReference type="RefSeq" id="WP_160561888.1">
    <property type="nucleotide sequence ID" value="NZ_QZDT01000056.1"/>
</dbReference>
<feature type="coiled-coil region" evidence="1">
    <location>
        <begin position="59"/>
        <end position="93"/>
    </location>
</feature>
<dbReference type="EMBL" id="QZDT01000056">
    <property type="protein sequence ID" value="NBJ94913.1"/>
    <property type="molecule type" value="Genomic_DNA"/>
</dbReference>
<keyword evidence="1" id="KW-0175">Coiled coil</keyword>